<geneLocation type="plasmid" evidence="5 6">
    <name>pPDG1</name>
</geneLocation>
<dbReference type="InterPro" id="IPR011032">
    <property type="entry name" value="GroES-like_sf"/>
</dbReference>
<reference evidence="5 6" key="1">
    <citation type="submission" date="2014-07" db="EMBL/GenBank/DDBJ databases">
        <title>Genome Sequence of Rhodococcus opacus Strain R7, a Biodegrader of Mono- and Polycyclic Aromatic Hydrocarbons.</title>
        <authorList>
            <person name="Di Gennaro P."/>
            <person name="Zampolli J."/>
            <person name="Presti I."/>
            <person name="Cappelletti M."/>
            <person name="D'Ursi P."/>
            <person name="Orro A."/>
            <person name="Mezzelani A."/>
            <person name="Milanesi L."/>
        </authorList>
    </citation>
    <scope>NUCLEOTIDE SEQUENCE [LARGE SCALE GENOMIC DNA]</scope>
    <source>
        <strain evidence="5 6">R7</strain>
        <plasmid evidence="5">pPDG1</plasmid>
    </source>
</reference>
<feature type="domain" description="Alcohol dehydrogenase-like N-terminal" evidence="4">
    <location>
        <begin position="51"/>
        <end position="165"/>
    </location>
</feature>
<proteinExistence type="predicted"/>
<keyword evidence="5" id="KW-0614">Plasmid</keyword>
<dbReference type="Pfam" id="PF00107">
    <property type="entry name" value="ADH_zinc_N"/>
    <property type="match status" value="1"/>
</dbReference>
<dbReference type="SUPFAM" id="SSF50129">
    <property type="entry name" value="GroES-like"/>
    <property type="match status" value="1"/>
</dbReference>
<evidence type="ECO:0000259" key="4">
    <source>
        <dbReference type="Pfam" id="PF08240"/>
    </source>
</evidence>
<dbReference type="Gene3D" id="3.90.180.10">
    <property type="entry name" value="Medium-chain alcohol dehydrogenases, catalytic domain"/>
    <property type="match status" value="1"/>
</dbReference>
<protein>
    <submittedName>
        <fullName evidence="5">Dehydrogenase</fullName>
    </submittedName>
</protein>
<dbReference type="AlphaFoldDB" id="A0A076EYR9"/>
<dbReference type="Pfam" id="PF08240">
    <property type="entry name" value="ADH_N"/>
    <property type="match status" value="1"/>
</dbReference>
<dbReference type="EMBL" id="CP008948">
    <property type="protein sequence ID" value="AII10568.1"/>
    <property type="molecule type" value="Genomic_DNA"/>
</dbReference>
<sequence length="395" mass="41073">MTNSADIDIAPTRSVAGPPRLVRAAVSMPDMTTTVRQLDTDAAVGAVGWLEVESSAVCGTDVGLYRAGLDSPTVLGHHVVGTVVSLDETQSTAWRVRPGDRVALEEYLPCLRADCPACRIGDYRMCPHTDLFAGKRRVGLLSADDGAGLHGGNAEYMQLSANSLVYRLPADLDADLAAWTQPFANALDWTVDAGGAKEGSTVVVIGPGYHGIAAVAAARAVGAARIVVIGVPQSAGRLEIAESLGAVPVINNNHSLPELILRATGAEGADVLLDTVGLGGEAVATAARVLRKRGRLVIGGLGSTPVCELDLKSLVRGANTIVGVRGRSPDAVARSIEFLADGRSGLEIVPSVDVDLDQVDDMLGRMATGLGPVSPHVVIRPQLRRPTDQKRGTLS</sequence>
<dbReference type="SUPFAM" id="SSF51735">
    <property type="entry name" value="NAD(P)-binding Rossmann-fold domains"/>
    <property type="match status" value="1"/>
</dbReference>
<dbReference type="InterPro" id="IPR013149">
    <property type="entry name" value="ADH-like_C"/>
</dbReference>
<evidence type="ECO:0000256" key="1">
    <source>
        <dbReference type="ARBA" id="ARBA00001947"/>
    </source>
</evidence>
<dbReference type="InterPro" id="IPR050129">
    <property type="entry name" value="Zn_alcohol_dh"/>
</dbReference>
<gene>
    <name evidence="5" type="ORF">EP51_40715</name>
</gene>
<dbReference type="InterPro" id="IPR036291">
    <property type="entry name" value="NAD(P)-bd_dom_sf"/>
</dbReference>
<dbReference type="PANTHER" id="PTHR43401:SF2">
    <property type="entry name" value="L-THREONINE 3-DEHYDROGENASE"/>
    <property type="match status" value="1"/>
</dbReference>
<evidence type="ECO:0000313" key="5">
    <source>
        <dbReference type="EMBL" id="AII10568.1"/>
    </source>
</evidence>
<dbReference type="GO" id="GO:0016491">
    <property type="term" value="F:oxidoreductase activity"/>
    <property type="evidence" value="ECO:0007669"/>
    <property type="project" value="UniProtKB-KW"/>
</dbReference>
<evidence type="ECO:0000313" key="6">
    <source>
        <dbReference type="Proteomes" id="UP000028488"/>
    </source>
</evidence>
<dbReference type="PANTHER" id="PTHR43401">
    <property type="entry name" value="L-THREONINE 3-DEHYDROGENASE"/>
    <property type="match status" value="1"/>
</dbReference>
<dbReference type="RefSeq" id="WP_128642670.1">
    <property type="nucleotide sequence ID" value="NZ_CP008948.1"/>
</dbReference>
<keyword evidence="2" id="KW-0560">Oxidoreductase</keyword>
<evidence type="ECO:0000256" key="2">
    <source>
        <dbReference type="ARBA" id="ARBA00023002"/>
    </source>
</evidence>
<comment type="cofactor">
    <cofactor evidence="1">
        <name>Zn(2+)</name>
        <dbReference type="ChEBI" id="CHEBI:29105"/>
    </cofactor>
</comment>
<evidence type="ECO:0000259" key="3">
    <source>
        <dbReference type="Pfam" id="PF00107"/>
    </source>
</evidence>
<dbReference type="InterPro" id="IPR013154">
    <property type="entry name" value="ADH-like_N"/>
</dbReference>
<dbReference type="Gene3D" id="3.40.50.720">
    <property type="entry name" value="NAD(P)-binding Rossmann-like Domain"/>
    <property type="match status" value="1"/>
</dbReference>
<accession>A0A076EYR9</accession>
<feature type="domain" description="Alcohol dehydrogenase-like C-terminal" evidence="3">
    <location>
        <begin position="211"/>
        <end position="340"/>
    </location>
</feature>
<dbReference type="Proteomes" id="UP000028488">
    <property type="component" value="Plasmid pPDG1"/>
</dbReference>
<organism evidence="5 6">
    <name type="scientific">Rhodococcus opacus</name>
    <name type="common">Nocardia opaca</name>
    <dbReference type="NCBI Taxonomy" id="37919"/>
    <lineage>
        <taxon>Bacteria</taxon>
        <taxon>Bacillati</taxon>
        <taxon>Actinomycetota</taxon>
        <taxon>Actinomycetes</taxon>
        <taxon>Mycobacteriales</taxon>
        <taxon>Nocardiaceae</taxon>
        <taxon>Rhodococcus</taxon>
    </lineage>
</organism>
<name>A0A076EYR9_RHOOP</name>